<dbReference type="InterPro" id="IPR012337">
    <property type="entry name" value="RNaseH-like_sf"/>
</dbReference>
<evidence type="ECO:0000256" key="9">
    <source>
        <dbReference type="ARBA" id="ARBA00022722"/>
    </source>
</evidence>
<dbReference type="Pfam" id="PF01351">
    <property type="entry name" value="RNase_HII"/>
    <property type="match status" value="1"/>
</dbReference>
<dbReference type="InterPro" id="IPR036397">
    <property type="entry name" value="RNaseH_sf"/>
</dbReference>
<comment type="cofactor">
    <cofactor evidence="14 15">
        <name>Mn(2+)</name>
        <dbReference type="ChEBI" id="CHEBI:29035"/>
    </cofactor>
    <cofactor evidence="14 15">
        <name>Mg(2+)</name>
        <dbReference type="ChEBI" id="CHEBI:18420"/>
    </cofactor>
    <text evidence="14 15">Manganese or magnesium. Binds 1 divalent metal ion per monomer in the absence of substrate. May bind a second metal ion after substrate binding.</text>
</comment>
<dbReference type="SUPFAM" id="SSF53098">
    <property type="entry name" value="Ribonuclease H-like"/>
    <property type="match status" value="1"/>
</dbReference>
<dbReference type="EMBL" id="JBFNFH010000005">
    <property type="protein sequence ID" value="MFM1524696.1"/>
    <property type="molecule type" value="Genomic_DNA"/>
</dbReference>
<evidence type="ECO:0000256" key="1">
    <source>
        <dbReference type="ARBA" id="ARBA00000077"/>
    </source>
</evidence>
<dbReference type="InterPro" id="IPR001352">
    <property type="entry name" value="RNase_HII/HIII"/>
</dbReference>
<sequence>MKIKLKRDQLDILLEKSKNYTNKCGIDEVGRGPIAGPVVSCAVIMGENHIDGVKDSKKLSDKKRRLLAEDIFENAIAIGYGIVDNHIIDEINIRQASLLAMKKALENLKDKNDNPVKANLALIDAELIDSDIDQIGIISGDDLVYEISCASILAKVYRDDMMIEYSKVYPEYMFEAHKGYGTKKHYGAIDAHGISEIHRISFMKKYYEQANRKIG</sequence>
<organism evidence="18 19">
    <name type="scientific">Helcococcus bovis</name>
    <dbReference type="NCBI Taxonomy" id="3153252"/>
    <lineage>
        <taxon>Bacteria</taxon>
        <taxon>Bacillati</taxon>
        <taxon>Bacillota</taxon>
        <taxon>Tissierellia</taxon>
        <taxon>Tissierellales</taxon>
        <taxon>Peptoniphilaceae</taxon>
        <taxon>Helcococcus</taxon>
    </lineage>
</organism>
<keyword evidence="19" id="KW-1185">Reference proteome</keyword>
<evidence type="ECO:0000256" key="12">
    <source>
        <dbReference type="ARBA" id="ARBA00022801"/>
    </source>
</evidence>
<keyword evidence="13 14" id="KW-0464">Manganese</keyword>
<dbReference type="PANTHER" id="PTHR10954">
    <property type="entry name" value="RIBONUCLEASE H2 SUBUNIT A"/>
    <property type="match status" value="1"/>
</dbReference>
<evidence type="ECO:0000256" key="5">
    <source>
        <dbReference type="ARBA" id="ARBA00007383"/>
    </source>
</evidence>
<feature type="domain" description="RNase H type-2" evidence="17">
    <location>
        <begin position="21"/>
        <end position="214"/>
    </location>
</feature>
<evidence type="ECO:0000256" key="3">
    <source>
        <dbReference type="ARBA" id="ARBA00004065"/>
    </source>
</evidence>
<dbReference type="InterPro" id="IPR024567">
    <property type="entry name" value="RNase_HII/HIII_dom"/>
</dbReference>
<evidence type="ECO:0000256" key="6">
    <source>
        <dbReference type="ARBA" id="ARBA00012180"/>
    </source>
</evidence>
<evidence type="ECO:0000256" key="15">
    <source>
        <dbReference type="PROSITE-ProRule" id="PRU01319"/>
    </source>
</evidence>
<dbReference type="GO" id="GO:0004523">
    <property type="term" value="F:RNA-DNA hybrid ribonuclease activity"/>
    <property type="evidence" value="ECO:0007669"/>
    <property type="project" value="UniProtKB-EC"/>
</dbReference>
<comment type="caution">
    <text evidence="14">Lacks conserved residue(s) required for the propagation of feature annotation.</text>
</comment>
<evidence type="ECO:0000256" key="14">
    <source>
        <dbReference type="HAMAP-Rule" id="MF_00052"/>
    </source>
</evidence>
<comment type="function">
    <text evidence="3 14 16">Endonuclease that specifically degrades the RNA of RNA-DNA hybrids.</text>
</comment>
<comment type="similarity">
    <text evidence="5 14 16">Belongs to the RNase HII family.</text>
</comment>
<evidence type="ECO:0000256" key="7">
    <source>
        <dbReference type="ARBA" id="ARBA00019179"/>
    </source>
</evidence>
<dbReference type="NCBIfam" id="NF000595">
    <property type="entry name" value="PRK00015.1-3"/>
    <property type="match status" value="1"/>
</dbReference>
<feature type="binding site" evidence="15">
    <location>
        <position position="124"/>
    </location>
    <ligand>
        <name>a divalent metal cation</name>
        <dbReference type="ChEBI" id="CHEBI:60240"/>
    </ligand>
</feature>
<feature type="binding site" evidence="14 15">
    <location>
        <position position="28"/>
    </location>
    <ligand>
        <name>a divalent metal cation</name>
        <dbReference type="ChEBI" id="CHEBI:60240"/>
    </ligand>
</feature>
<comment type="subcellular location">
    <subcellularLocation>
        <location evidence="4 14">Cytoplasm</location>
    </subcellularLocation>
</comment>
<evidence type="ECO:0000256" key="13">
    <source>
        <dbReference type="ARBA" id="ARBA00023211"/>
    </source>
</evidence>
<evidence type="ECO:0000259" key="17">
    <source>
        <dbReference type="PROSITE" id="PS51975"/>
    </source>
</evidence>
<dbReference type="Gene3D" id="3.30.420.10">
    <property type="entry name" value="Ribonuclease H-like superfamily/Ribonuclease H"/>
    <property type="match status" value="1"/>
</dbReference>
<name>A0ABW9F6S1_9FIRM</name>
<keyword evidence="8 14" id="KW-0963">Cytoplasm</keyword>
<dbReference type="Proteomes" id="UP001629536">
    <property type="component" value="Unassembled WGS sequence"/>
</dbReference>
<keyword evidence="10 14" id="KW-0479">Metal-binding</keyword>
<proteinExistence type="inferred from homology"/>
<evidence type="ECO:0000256" key="16">
    <source>
        <dbReference type="RuleBase" id="RU003515"/>
    </source>
</evidence>
<evidence type="ECO:0000313" key="19">
    <source>
        <dbReference type="Proteomes" id="UP001629536"/>
    </source>
</evidence>
<evidence type="ECO:0000256" key="2">
    <source>
        <dbReference type="ARBA" id="ARBA00001946"/>
    </source>
</evidence>
<reference evidence="18 19" key="1">
    <citation type="journal article" date="2024" name="Front. Microbiol.">
        <title>Pangenomic and biochemical analyses of Helcococcus ovis reveal widespread tetracycline resistance and a novel bacterial species, Helcococcus bovis.</title>
        <authorList>
            <person name="Cunha F."/>
            <person name="Zhai Y."/>
            <person name="Casaro S."/>
            <person name="Jones K.L."/>
            <person name="Hernandez M."/>
            <person name="Bisinotto R.S."/>
            <person name="Kariyawasam S."/>
            <person name="Brown M.B."/>
            <person name="Phillips A."/>
            <person name="Jeong K.C."/>
            <person name="Galvao K.N."/>
        </authorList>
    </citation>
    <scope>NUCLEOTIDE SEQUENCE [LARGE SCALE GENOMIC DNA]</scope>
    <source>
        <strain evidence="18 19">KG197</strain>
    </source>
</reference>
<keyword evidence="11 14" id="KW-0255">Endonuclease</keyword>
<keyword evidence="12 14" id="KW-0378">Hydrolase</keyword>
<evidence type="ECO:0000256" key="8">
    <source>
        <dbReference type="ARBA" id="ARBA00022490"/>
    </source>
</evidence>
<dbReference type="InterPro" id="IPR022898">
    <property type="entry name" value="RNase_HII"/>
</dbReference>
<comment type="caution">
    <text evidence="18">The sequence shown here is derived from an EMBL/GenBank/DDBJ whole genome shotgun (WGS) entry which is preliminary data.</text>
</comment>
<comment type="catalytic activity">
    <reaction evidence="1 14 15 16">
        <text>Endonucleolytic cleavage to 5'-phosphomonoester.</text>
        <dbReference type="EC" id="3.1.26.4"/>
    </reaction>
</comment>
<feature type="binding site" evidence="14 15">
    <location>
        <position position="27"/>
    </location>
    <ligand>
        <name>a divalent metal cation</name>
        <dbReference type="ChEBI" id="CHEBI:60240"/>
    </ligand>
</feature>
<dbReference type="PANTHER" id="PTHR10954:SF18">
    <property type="entry name" value="RIBONUCLEASE HII"/>
    <property type="match status" value="1"/>
</dbReference>
<keyword evidence="9 14" id="KW-0540">Nuclease</keyword>
<protein>
    <recommendedName>
        <fullName evidence="7 14">Ribonuclease HII</fullName>
        <shortName evidence="14">RNase HII</shortName>
        <ecNumber evidence="6 14">3.1.26.4</ecNumber>
    </recommendedName>
</protein>
<dbReference type="HAMAP" id="MF_00052_B">
    <property type="entry name" value="RNase_HII_B"/>
    <property type="match status" value="1"/>
</dbReference>
<dbReference type="EC" id="3.1.26.4" evidence="6 14"/>
<dbReference type="PROSITE" id="PS51975">
    <property type="entry name" value="RNASE_H_2"/>
    <property type="match status" value="1"/>
</dbReference>
<comment type="cofactor">
    <cofactor evidence="2">
        <name>Mg(2+)</name>
        <dbReference type="ChEBI" id="CHEBI:18420"/>
    </cofactor>
</comment>
<accession>A0ABW9F6S1</accession>
<dbReference type="RefSeq" id="WP_408126407.1">
    <property type="nucleotide sequence ID" value="NZ_JBFNFH010000005.1"/>
</dbReference>
<dbReference type="CDD" id="cd07182">
    <property type="entry name" value="RNase_HII_bacteria_HII_like"/>
    <property type="match status" value="1"/>
</dbReference>
<evidence type="ECO:0000256" key="10">
    <source>
        <dbReference type="ARBA" id="ARBA00022723"/>
    </source>
</evidence>
<evidence type="ECO:0000256" key="4">
    <source>
        <dbReference type="ARBA" id="ARBA00004496"/>
    </source>
</evidence>
<gene>
    <name evidence="14" type="primary">rnhB</name>
    <name evidence="18" type="ORF">ABGF40_03325</name>
</gene>
<evidence type="ECO:0000313" key="18">
    <source>
        <dbReference type="EMBL" id="MFM1524696.1"/>
    </source>
</evidence>
<evidence type="ECO:0000256" key="11">
    <source>
        <dbReference type="ARBA" id="ARBA00022759"/>
    </source>
</evidence>